<feature type="non-terminal residue" evidence="1">
    <location>
        <position position="1"/>
    </location>
</feature>
<protein>
    <submittedName>
        <fullName evidence="1">Uncharacterized protein</fullName>
    </submittedName>
</protein>
<accession>A0AC60QG40</accession>
<evidence type="ECO:0000313" key="1">
    <source>
        <dbReference type="EMBL" id="KAG0433149.1"/>
    </source>
</evidence>
<gene>
    <name evidence="1" type="ORF">HPB47_020179</name>
</gene>
<evidence type="ECO:0000313" key="2">
    <source>
        <dbReference type="Proteomes" id="UP000805193"/>
    </source>
</evidence>
<reference evidence="1 2" key="1">
    <citation type="journal article" date="2020" name="Cell">
        <title>Large-Scale Comparative Analyses of Tick Genomes Elucidate Their Genetic Diversity and Vector Capacities.</title>
        <authorList>
            <consortium name="Tick Genome and Microbiome Consortium (TIGMIC)"/>
            <person name="Jia N."/>
            <person name="Wang J."/>
            <person name="Shi W."/>
            <person name="Du L."/>
            <person name="Sun Y."/>
            <person name="Zhan W."/>
            <person name="Jiang J.F."/>
            <person name="Wang Q."/>
            <person name="Zhang B."/>
            <person name="Ji P."/>
            <person name="Bell-Sakyi L."/>
            <person name="Cui X.M."/>
            <person name="Yuan T.T."/>
            <person name="Jiang B.G."/>
            <person name="Yang W.F."/>
            <person name="Lam T.T."/>
            <person name="Chang Q.C."/>
            <person name="Ding S.J."/>
            <person name="Wang X.J."/>
            <person name="Zhu J.G."/>
            <person name="Ruan X.D."/>
            <person name="Zhao L."/>
            <person name="Wei J.T."/>
            <person name="Ye R.Z."/>
            <person name="Que T.C."/>
            <person name="Du C.H."/>
            <person name="Zhou Y.H."/>
            <person name="Cheng J.X."/>
            <person name="Dai P.F."/>
            <person name="Guo W.B."/>
            <person name="Han X.H."/>
            <person name="Huang E.J."/>
            <person name="Li L.F."/>
            <person name="Wei W."/>
            <person name="Gao Y.C."/>
            <person name="Liu J.Z."/>
            <person name="Shao H.Z."/>
            <person name="Wang X."/>
            <person name="Wang C.C."/>
            <person name="Yang T.C."/>
            <person name="Huo Q.B."/>
            <person name="Li W."/>
            <person name="Chen H.Y."/>
            <person name="Chen S.E."/>
            <person name="Zhou L.G."/>
            <person name="Ni X.B."/>
            <person name="Tian J.H."/>
            <person name="Sheng Y."/>
            <person name="Liu T."/>
            <person name="Pan Y.S."/>
            <person name="Xia L.Y."/>
            <person name="Li J."/>
            <person name="Zhao F."/>
            <person name="Cao W.C."/>
        </authorList>
    </citation>
    <scope>NUCLEOTIDE SEQUENCE [LARGE SCALE GENOMIC DNA]</scope>
    <source>
        <strain evidence="1">Iper-2018</strain>
    </source>
</reference>
<comment type="caution">
    <text evidence="1">The sequence shown here is derived from an EMBL/GenBank/DDBJ whole genome shotgun (WGS) entry which is preliminary data.</text>
</comment>
<name>A0AC60QG40_IXOPE</name>
<proteinExistence type="predicted"/>
<sequence length="150" mass="16721">IHPETNMKAAILLAALSLVAALPRVRREAYELPNGVELVLGRQVQTSFQCERDGYFADVDNDCKVFHVCRGVQDKDGQTKYSQYTFACGNQTMFNQASFTCAFTDEAVPCSSARDFFYLNDHLFQSKDIPILDDQDTGRASSLYTASRAA</sequence>
<keyword evidence="2" id="KW-1185">Reference proteome</keyword>
<organism evidence="1 2">
    <name type="scientific">Ixodes persulcatus</name>
    <name type="common">Taiga tick</name>
    <dbReference type="NCBI Taxonomy" id="34615"/>
    <lineage>
        <taxon>Eukaryota</taxon>
        <taxon>Metazoa</taxon>
        <taxon>Ecdysozoa</taxon>
        <taxon>Arthropoda</taxon>
        <taxon>Chelicerata</taxon>
        <taxon>Arachnida</taxon>
        <taxon>Acari</taxon>
        <taxon>Parasitiformes</taxon>
        <taxon>Ixodida</taxon>
        <taxon>Ixodoidea</taxon>
        <taxon>Ixodidae</taxon>
        <taxon>Ixodinae</taxon>
        <taxon>Ixodes</taxon>
    </lineage>
</organism>
<dbReference type="EMBL" id="JABSTQ010009080">
    <property type="protein sequence ID" value="KAG0433149.1"/>
    <property type="molecule type" value="Genomic_DNA"/>
</dbReference>
<dbReference type="Proteomes" id="UP000805193">
    <property type="component" value="Unassembled WGS sequence"/>
</dbReference>